<feature type="transmembrane region" description="Helical" evidence="1">
    <location>
        <begin position="340"/>
        <end position="359"/>
    </location>
</feature>
<feature type="transmembrane region" description="Helical" evidence="1">
    <location>
        <begin position="303"/>
        <end position="324"/>
    </location>
</feature>
<keyword evidence="3" id="KW-1185">Reference proteome</keyword>
<feature type="transmembrane region" description="Helical" evidence="1">
    <location>
        <begin position="118"/>
        <end position="139"/>
    </location>
</feature>
<feature type="transmembrane region" description="Helical" evidence="1">
    <location>
        <begin position="7"/>
        <end position="28"/>
    </location>
</feature>
<feature type="transmembrane region" description="Helical" evidence="1">
    <location>
        <begin position="233"/>
        <end position="252"/>
    </location>
</feature>
<comment type="caution">
    <text evidence="2">The sequence shown here is derived from an EMBL/GenBank/DDBJ whole genome shotgun (WGS) entry which is preliminary data.</text>
</comment>
<keyword evidence="1" id="KW-0812">Transmembrane</keyword>
<evidence type="ECO:0000313" key="3">
    <source>
        <dbReference type="Proteomes" id="UP000245880"/>
    </source>
</evidence>
<proteinExistence type="predicted"/>
<dbReference type="RefSeq" id="WP_374755192.1">
    <property type="nucleotide sequence ID" value="NZ_QGDT01000008.1"/>
</dbReference>
<dbReference type="Proteomes" id="UP000245880">
    <property type="component" value="Unassembled WGS sequence"/>
</dbReference>
<evidence type="ECO:0000256" key="1">
    <source>
        <dbReference type="SAM" id="Phobius"/>
    </source>
</evidence>
<dbReference type="EMBL" id="QGDT01000008">
    <property type="protein sequence ID" value="PWJ57188.1"/>
    <property type="molecule type" value="Genomic_DNA"/>
</dbReference>
<feature type="transmembrane region" description="Helical" evidence="1">
    <location>
        <begin position="77"/>
        <end position="106"/>
    </location>
</feature>
<keyword evidence="1" id="KW-0472">Membrane</keyword>
<sequence>MTKNKNILGILLVLPVVVWLLVIAHYSVDVPWYDDFDPFPDFLRQWIHSESLGEQLALLLQPNNEHRMVIGKLVVLLYYWLTGTLSFTFIHFAGAAFSLGTAYLFWRSFSTMKLKWWYFLPVVLLLFQLEHHLVYLWAICSLQHQPVVFFLCLSMFLLSKDRLLWAIGAAVCANYAMSNGIFVWVAGGAVLFLKSDYKKLSFWVLAGVISISLYFHGLTTMGNEASIAYLKQFPHLSVLGFFAFLGGLFDLFPNQPIQIRTALPVLMGLLIMLWVVRWIWGIFMIWLNKQKNKRAPGGDEGSITYFLLGIMVFLLVNALVIGLLRPRFGFFVMVVSNYKLYPALFLCVAYLSVLSGQLALRWRQWGMVVGFLLSVIIWSLSGYSYLPEISERSKYLNVNAWNQQHNGFGLGHVPYSDGAAYVDTLMKGMIEEGVYTYPASIDRVANAVGRVQGAIPKDLGVQVSVANDEIVILEPNQTYDLSKNHGQYVFLQNDTHRFLYKMNQNLYTGRNIFRIYDKGVHLILSMKDIKPGTYQIGYLDLHGSQAEGGVIETIQVP</sequence>
<evidence type="ECO:0008006" key="4">
    <source>
        <dbReference type="Google" id="ProtNLM"/>
    </source>
</evidence>
<keyword evidence="1" id="KW-1133">Transmembrane helix</keyword>
<protein>
    <recommendedName>
        <fullName evidence="4">4-amino-4-deoxy-L-arabinose transferase-like glycosyltransferase</fullName>
    </recommendedName>
</protein>
<feature type="transmembrane region" description="Helical" evidence="1">
    <location>
        <begin position="264"/>
        <end position="283"/>
    </location>
</feature>
<feature type="transmembrane region" description="Helical" evidence="1">
    <location>
        <begin position="365"/>
        <end position="386"/>
    </location>
</feature>
<accession>A0A316AIT8</accession>
<feature type="transmembrane region" description="Helical" evidence="1">
    <location>
        <begin position="163"/>
        <end position="193"/>
    </location>
</feature>
<organism evidence="2 3">
    <name type="scientific">Dyadobacter jejuensis</name>
    <dbReference type="NCBI Taxonomy" id="1082580"/>
    <lineage>
        <taxon>Bacteria</taxon>
        <taxon>Pseudomonadati</taxon>
        <taxon>Bacteroidota</taxon>
        <taxon>Cytophagia</taxon>
        <taxon>Cytophagales</taxon>
        <taxon>Spirosomataceae</taxon>
        <taxon>Dyadobacter</taxon>
    </lineage>
</organism>
<dbReference type="AlphaFoldDB" id="A0A316AIT8"/>
<name>A0A316AIT8_9BACT</name>
<gene>
    <name evidence="2" type="ORF">CLV98_108108</name>
</gene>
<feature type="transmembrane region" description="Helical" evidence="1">
    <location>
        <begin position="200"/>
        <end position="221"/>
    </location>
</feature>
<reference evidence="2 3" key="1">
    <citation type="submission" date="2018-03" db="EMBL/GenBank/DDBJ databases">
        <title>Genomic Encyclopedia of Archaeal and Bacterial Type Strains, Phase II (KMG-II): from individual species to whole genera.</title>
        <authorList>
            <person name="Goeker M."/>
        </authorList>
    </citation>
    <scope>NUCLEOTIDE SEQUENCE [LARGE SCALE GENOMIC DNA]</scope>
    <source>
        <strain evidence="2 3">DSM 100346</strain>
    </source>
</reference>
<evidence type="ECO:0000313" key="2">
    <source>
        <dbReference type="EMBL" id="PWJ57188.1"/>
    </source>
</evidence>